<evidence type="ECO:0000313" key="2">
    <source>
        <dbReference type="Proteomes" id="UP001174909"/>
    </source>
</evidence>
<organism evidence="1 2">
    <name type="scientific">Geodia barretti</name>
    <name type="common">Barrett's horny sponge</name>
    <dbReference type="NCBI Taxonomy" id="519541"/>
    <lineage>
        <taxon>Eukaryota</taxon>
        <taxon>Metazoa</taxon>
        <taxon>Porifera</taxon>
        <taxon>Demospongiae</taxon>
        <taxon>Heteroscleromorpha</taxon>
        <taxon>Tetractinellida</taxon>
        <taxon>Astrophorina</taxon>
        <taxon>Geodiidae</taxon>
        <taxon>Geodia</taxon>
    </lineage>
</organism>
<accession>A0AA35TBW4</accession>
<evidence type="ECO:0000313" key="1">
    <source>
        <dbReference type="EMBL" id="CAI8045119.1"/>
    </source>
</evidence>
<keyword evidence="2" id="KW-1185">Reference proteome</keyword>
<gene>
    <name evidence="1" type="ORF">GBAR_LOCUS24965</name>
</gene>
<protein>
    <submittedName>
        <fullName evidence="1">Uncharacterized protein</fullName>
    </submittedName>
</protein>
<dbReference type="Proteomes" id="UP001174909">
    <property type="component" value="Unassembled WGS sequence"/>
</dbReference>
<reference evidence="1" key="1">
    <citation type="submission" date="2023-03" db="EMBL/GenBank/DDBJ databases">
        <authorList>
            <person name="Steffen K."/>
            <person name="Cardenas P."/>
        </authorList>
    </citation>
    <scope>NUCLEOTIDE SEQUENCE</scope>
</reference>
<dbReference type="AlphaFoldDB" id="A0AA35TBW4"/>
<name>A0AA35TBW4_GEOBA</name>
<proteinExistence type="predicted"/>
<sequence length="66" mass="7206">MLSLDDPVTPRSPQTVRGQIAALLAADRQGKAYQQAVQEVVAELREQADIEIFENQLEAVCPAEPS</sequence>
<dbReference type="EMBL" id="CASHTH010003452">
    <property type="protein sequence ID" value="CAI8045119.1"/>
    <property type="molecule type" value="Genomic_DNA"/>
</dbReference>
<comment type="caution">
    <text evidence="1">The sequence shown here is derived from an EMBL/GenBank/DDBJ whole genome shotgun (WGS) entry which is preliminary data.</text>
</comment>